<gene>
    <name evidence="2" type="ORF">HAX54_005740</name>
</gene>
<reference evidence="2 3" key="1">
    <citation type="journal article" date="2021" name="BMC Genomics">
        <title>Datura genome reveals duplications of psychoactive alkaloid biosynthetic genes and high mutation rate following tissue culture.</title>
        <authorList>
            <person name="Rajewski A."/>
            <person name="Carter-House D."/>
            <person name="Stajich J."/>
            <person name="Litt A."/>
        </authorList>
    </citation>
    <scope>NUCLEOTIDE SEQUENCE [LARGE SCALE GENOMIC DNA]</scope>
    <source>
        <strain evidence="2">AR-01</strain>
    </source>
</reference>
<dbReference type="EMBL" id="JACEIK010001290">
    <property type="protein sequence ID" value="MCD7467982.1"/>
    <property type="molecule type" value="Genomic_DNA"/>
</dbReference>
<evidence type="ECO:0000256" key="1">
    <source>
        <dbReference type="SAM" id="MobiDB-lite"/>
    </source>
</evidence>
<dbReference type="Proteomes" id="UP000823775">
    <property type="component" value="Unassembled WGS sequence"/>
</dbReference>
<name>A0ABS8T9A6_DATST</name>
<accession>A0ABS8T9A6</accession>
<organism evidence="2 3">
    <name type="scientific">Datura stramonium</name>
    <name type="common">Jimsonweed</name>
    <name type="synonym">Common thornapple</name>
    <dbReference type="NCBI Taxonomy" id="4076"/>
    <lineage>
        <taxon>Eukaryota</taxon>
        <taxon>Viridiplantae</taxon>
        <taxon>Streptophyta</taxon>
        <taxon>Embryophyta</taxon>
        <taxon>Tracheophyta</taxon>
        <taxon>Spermatophyta</taxon>
        <taxon>Magnoliopsida</taxon>
        <taxon>eudicotyledons</taxon>
        <taxon>Gunneridae</taxon>
        <taxon>Pentapetalae</taxon>
        <taxon>asterids</taxon>
        <taxon>lamiids</taxon>
        <taxon>Solanales</taxon>
        <taxon>Solanaceae</taxon>
        <taxon>Solanoideae</taxon>
        <taxon>Datureae</taxon>
        <taxon>Datura</taxon>
    </lineage>
</organism>
<evidence type="ECO:0000313" key="2">
    <source>
        <dbReference type="EMBL" id="MCD7467982.1"/>
    </source>
</evidence>
<comment type="caution">
    <text evidence="2">The sequence shown here is derived from an EMBL/GenBank/DDBJ whole genome shotgun (WGS) entry which is preliminary data.</text>
</comment>
<evidence type="ECO:0000313" key="3">
    <source>
        <dbReference type="Proteomes" id="UP000823775"/>
    </source>
</evidence>
<proteinExistence type="predicted"/>
<keyword evidence="3" id="KW-1185">Reference proteome</keyword>
<protein>
    <submittedName>
        <fullName evidence="2">Uncharacterized protein</fullName>
    </submittedName>
</protein>
<feature type="region of interest" description="Disordered" evidence="1">
    <location>
        <begin position="66"/>
        <end position="85"/>
    </location>
</feature>
<feature type="non-terminal residue" evidence="2">
    <location>
        <position position="1"/>
    </location>
</feature>
<sequence>MCTFVYGLERHVVGECTAALLHKVMDIIGLMDLMCGETSHCVTPQVVVSLVKCAREGLVVFATDGGMSRRAPNESSSDPWGEEVQ</sequence>